<organism evidence="2 3">
    <name type="scientific">Yinghuangia soli</name>
    <dbReference type="NCBI Taxonomy" id="2908204"/>
    <lineage>
        <taxon>Bacteria</taxon>
        <taxon>Bacillati</taxon>
        <taxon>Actinomycetota</taxon>
        <taxon>Actinomycetes</taxon>
        <taxon>Kitasatosporales</taxon>
        <taxon>Streptomycetaceae</taxon>
        <taxon>Yinghuangia</taxon>
    </lineage>
</organism>
<protein>
    <submittedName>
        <fullName evidence="2">SAM-dependent methyltransferase</fullName>
    </submittedName>
</protein>
<feature type="domain" description="DNA methylase adenine-specific" evidence="1">
    <location>
        <begin position="180"/>
        <end position="296"/>
    </location>
</feature>
<reference evidence="2" key="1">
    <citation type="submission" date="2022-01" db="EMBL/GenBank/DDBJ databases">
        <title>Genome-Based Taxonomic Classification of the Phylum Actinobacteria.</title>
        <authorList>
            <person name="Gao Y."/>
        </authorList>
    </citation>
    <scope>NUCLEOTIDE SEQUENCE</scope>
    <source>
        <strain evidence="2">KLBMP 8922</strain>
    </source>
</reference>
<dbReference type="InterPro" id="IPR029063">
    <property type="entry name" value="SAM-dependent_MTases_sf"/>
</dbReference>
<keyword evidence="2" id="KW-0808">Transferase</keyword>
<dbReference type="GO" id="GO:0032259">
    <property type="term" value="P:methylation"/>
    <property type="evidence" value="ECO:0007669"/>
    <property type="project" value="UniProtKB-KW"/>
</dbReference>
<dbReference type="GO" id="GO:0008170">
    <property type="term" value="F:N-methyltransferase activity"/>
    <property type="evidence" value="ECO:0007669"/>
    <property type="project" value="InterPro"/>
</dbReference>
<dbReference type="Gene3D" id="3.40.50.150">
    <property type="entry name" value="Vaccinia Virus protein VP39"/>
    <property type="match status" value="1"/>
</dbReference>
<evidence type="ECO:0000313" key="2">
    <source>
        <dbReference type="EMBL" id="MCF2531176.1"/>
    </source>
</evidence>
<evidence type="ECO:0000259" key="1">
    <source>
        <dbReference type="Pfam" id="PF02384"/>
    </source>
</evidence>
<dbReference type="Proteomes" id="UP001165378">
    <property type="component" value="Unassembled WGS sequence"/>
</dbReference>
<accession>A0AA41Q4H8</accession>
<dbReference type="AlphaFoldDB" id="A0AA41Q4H8"/>
<keyword evidence="2" id="KW-0489">Methyltransferase</keyword>
<keyword evidence="3" id="KW-1185">Reference proteome</keyword>
<comment type="caution">
    <text evidence="2">The sequence shown here is derived from an EMBL/GenBank/DDBJ whole genome shotgun (WGS) entry which is preliminary data.</text>
</comment>
<dbReference type="Pfam" id="PF02384">
    <property type="entry name" value="N6_Mtase"/>
    <property type="match status" value="1"/>
</dbReference>
<dbReference type="EMBL" id="JAKFHA010000021">
    <property type="protein sequence ID" value="MCF2531176.1"/>
    <property type="molecule type" value="Genomic_DNA"/>
</dbReference>
<dbReference type="GO" id="GO:0003677">
    <property type="term" value="F:DNA binding"/>
    <property type="evidence" value="ECO:0007669"/>
    <property type="project" value="InterPro"/>
</dbReference>
<proteinExistence type="predicted"/>
<gene>
    <name evidence="2" type="ORF">LZ495_28710</name>
</gene>
<dbReference type="InterPro" id="IPR003356">
    <property type="entry name" value="DNA_methylase_A-5"/>
</dbReference>
<dbReference type="SUPFAM" id="SSF53335">
    <property type="entry name" value="S-adenosyl-L-methionine-dependent methyltransferases"/>
    <property type="match status" value="1"/>
</dbReference>
<sequence length="353" mass="38518">MRHGIHRLTALVARLPVAGLQTQPDYKEVITVRPGTPGGHRDRYSDPERWARQVTDKVIAAWWRARVGGDIAVPIGTVAALALTRRQPQLDRDGGGLELGLEIQAMSPARFGAWLKLAWGLQWFERPDLVERARILHEWLHLDDRSAERRLRGAHDVALAAIDAGLLELVADTDYRHAVDLFGPLIEQLRAADDKRARGDFYTPASVSRAGVGITFGGAASDLVPGSAFIDPTAGSGGLLRAAAEELRDRGLDPADFAWQANDIDPVAAGACAVNCILWDLGPNSVVACSDVLMRADSIQKARAEANVWLRRRDAELARLQSLAAFRHAKTLLAAVMRPDQDDPTDRAQQPKA</sequence>
<dbReference type="RefSeq" id="WP_235055842.1">
    <property type="nucleotide sequence ID" value="NZ_JAKFHA010000021.1"/>
</dbReference>
<name>A0AA41Q4H8_9ACTN</name>
<evidence type="ECO:0000313" key="3">
    <source>
        <dbReference type="Proteomes" id="UP001165378"/>
    </source>
</evidence>